<feature type="transmembrane region" description="Helical" evidence="1">
    <location>
        <begin position="46"/>
        <end position="70"/>
    </location>
</feature>
<protein>
    <submittedName>
        <fullName evidence="3">Uncharacterized protein</fullName>
    </submittedName>
</protein>
<feature type="transmembrane region" description="Helical" evidence="1">
    <location>
        <begin position="12"/>
        <end position="34"/>
    </location>
</feature>
<keyword evidence="1" id="KW-0472">Membrane</keyword>
<accession>A0A914E037</accession>
<organism evidence="2 3">
    <name type="scientific">Acrobeloides nanus</name>
    <dbReference type="NCBI Taxonomy" id="290746"/>
    <lineage>
        <taxon>Eukaryota</taxon>
        <taxon>Metazoa</taxon>
        <taxon>Ecdysozoa</taxon>
        <taxon>Nematoda</taxon>
        <taxon>Chromadorea</taxon>
        <taxon>Rhabditida</taxon>
        <taxon>Tylenchina</taxon>
        <taxon>Cephalobomorpha</taxon>
        <taxon>Cephaloboidea</taxon>
        <taxon>Cephalobidae</taxon>
        <taxon>Acrobeloides</taxon>
    </lineage>
</organism>
<evidence type="ECO:0000256" key="1">
    <source>
        <dbReference type="SAM" id="Phobius"/>
    </source>
</evidence>
<feature type="transmembrane region" description="Helical" evidence="1">
    <location>
        <begin position="116"/>
        <end position="140"/>
    </location>
</feature>
<keyword evidence="2" id="KW-1185">Reference proteome</keyword>
<dbReference type="AlphaFoldDB" id="A0A914E037"/>
<proteinExistence type="predicted"/>
<sequence>MTLYGTTSHNIFYTIFIGFIITFGIVKCVLVIYGEMAMKSWAFLPYLVMTGIGITFILLMSIILFAHSLLQQDIAFKNIEDDFNIDDGFNGLKLFKNKDEDIDEFTAKIACMATTINIFCMSVIGLLLSSLLPIGFWIVVFQSYRYVKNRARSTPPTPSYDAIEILNKL</sequence>
<keyword evidence="1" id="KW-1133">Transmembrane helix</keyword>
<reference evidence="3" key="1">
    <citation type="submission" date="2022-11" db="UniProtKB">
        <authorList>
            <consortium name="WormBaseParasite"/>
        </authorList>
    </citation>
    <scope>IDENTIFICATION</scope>
</reference>
<name>A0A914E037_9BILA</name>
<evidence type="ECO:0000313" key="3">
    <source>
        <dbReference type="WBParaSite" id="ACRNAN_scaffold4621.g20499.t1"/>
    </source>
</evidence>
<keyword evidence="1" id="KW-0812">Transmembrane</keyword>
<dbReference type="WBParaSite" id="ACRNAN_scaffold4621.g20499.t1">
    <property type="protein sequence ID" value="ACRNAN_scaffold4621.g20499.t1"/>
    <property type="gene ID" value="ACRNAN_scaffold4621.g20499"/>
</dbReference>
<dbReference type="Proteomes" id="UP000887540">
    <property type="component" value="Unplaced"/>
</dbReference>
<evidence type="ECO:0000313" key="2">
    <source>
        <dbReference type="Proteomes" id="UP000887540"/>
    </source>
</evidence>